<dbReference type="SUPFAM" id="SSF51338">
    <property type="entry name" value="Composite domain of metallo-dependent hydrolases"/>
    <property type="match status" value="1"/>
</dbReference>
<evidence type="ECO:0000256" key="6">
    <source>
        <dbReference type="PIRSR" id="PIRSR038994-1"/>
    </source>
</evidence>
<evidence type="ECO:0000256" key="3">
    <source>
        <dbReference type="ARBA" id="ARBA00022801"/>
    </source>
</evidence>
<comment type="similarity">
    <text evidence="1 5">Belongs to the metallo-dependent hydrolases superfamily. NagA family.</text>
</comment>
<evidence type="ECO:0000256" key="1">
    <source>
        <dbReference type="ARBA" id="ARBA00010716"/>
    </source>
</evidence>
<dbReference type="GO" id="GO:0046872">
    <property type="term" value="F:metal ion binding"/>
    <property type="evidence" value="ECO:0007669"/>
    <property type="project" value="UniProtKB-KW"/>
</dbReference>
<dbReference type="CDD" id="cd00854">
    <property type="entry name" value="NagA"/>
    <property type="match status" value="1"/>
</dbReference>
<dbReference type="RefSeq" id="WP_124877552.1">
    <property type="nucleotide sequence ID" value="NZ_RQJO01000010.1"/>
</dbReference>
<dbReference type="GO" id="GO:0008448">
    <property type="term" value="F:N-acetylglucosamine-6-phosphate deacetylase activity"/>
    <property type="evidence" value="ECO:0007669"/>
    <property type="project" value="UniProtKB-EC"/>
</dbReference>
<sequence>MKPNLYSIVNGKILTPRRCIPNGSVQVENGVITGVHERSFCAPGSTEIDAGGHYIAPGFIDIHVHGGGGADFMDAIDEAFRTVAATHLRHGTTAMTPTTLTAGKDELAETLTVCQRAMAGNTGGVRFLGMHLEGPYFALNQRGAQDPRFIRNPDPEEYQSLIDRFSGVLSRWSAAPELPGALDFARYAVSKGILISLAHTDALYDDIVNGFDHGYTLATHLYSAMNGVTRRGTFRYAGAVEAAFLIPEMDVEIIADGIHLPPPLLQLVYKMKGPDRIALVTDAMRGAGLPEGTSILGSLRHGISVIVEDGVAKMPDRSGFAGSVATMDRLVRTMVHQANIPLIDAVKMASSTPARIMGATQLGTLVEGKRADIVLFDDDIQIKLVMVDGQVLIDTL</sequence>
<comment type="caution">
    <text evidence="9">The sequence shown here is derived from an EMBL/GenBank/DDBJ whole genome shotgun (WGS) entry which is preliminary data.</text>
</comment>
<evidence type="ECO:0000313" key="9">
    <source>
        <dbReference type="EMBL" id="RRB01090.1"/>
    </source>
</evidence>
<dbReference type="InterPro" id="IPR011059">
    <property type="entry name" value="Metal-dep_hydrolase_composite"/>
</dbReference>
<evidence type="ECO:0000256" key="5">
    <source>
        <dbReference type="PIRNR" id="PIRNR038994"/>
    </source>
</evidence>
<dbReference type="OrthoDB" id="9776488at2"/>
<keyword evidence="2 7" id="KW-0479">Metal-binding</keyword>
<keyword evidence="4 5" id="KW-0119">Carbohydrate metabolism</keyword>
<keyword evidence="10" id="KW-1185">Reference proteome</keyword>
<dbReference type="PANTHER" id="PTHR11113:SF14">
    <property type="entry name" value="N-ACETYLGLUCOSAMINE-6-PHOSPHATE DEACETYLASE"/>
    <property type="match status" value="1"/>
</dbReference>
<organism evidence="9 10">
    <name type="scientific">Larkinella rosea</name>
    <dbReference type="NCBI Taxonomy" id="2025312"/>
    <lineage>
        <taxon>Bacteria</taxon>
        <taxon>Pseudomonadati</taxon>
        <taxon>Bacteroidota</taxon>
        <taxon>Cytophagia</taxon>
        <taxon>Cytophagales</taxon>
        <taxon>Spirosomataceae</taxon>
        <taxon>Larkinella</taxon>
    </lineage>
</organism>
<proteinExistence type="inferred from homology"/>
<name>A0A3P1BIZ7_9BACT</name>
<dbReference type="InterPro" id="IPR032466">
    <property type="entry name" value="Metal_Hydrolase"/>
</dbReference>
<gene>
    <name evidence="9" type="primary">nagA</name>
    <name evidence="9" type="ORF">EHT25_23230</name>
</gene>
<dbReference type="Gene3D" id="2.30.40.10">
    <property type="entry name" value="Urease, subunit C, domain 1"/>
    <property type="match status" value="1"/>
</dbReference>
<protein>
    <submittedName>
        <fullName evidence="9">N-acetylglucosamine-6-phosphate deacetylase</fullName>
        <ecNumber evidence="9">3.5.1.25</ecNumber>
    </submittedName>
</protein>
<dbReference type="InterPro" id="IPR006680">
    <property type="entry name" value="Amidohydro-rel"/>
</dbReference>
<feature type="binding site" evidence="7">
    <location>
        <position position="133"/>
    </location>
    <ligand>
        <name>Zn(2+)</name>
        <dbReference type="ChEBI" id="CHEBI:29105"/>
    </ligand>
</feature>
<evidence type="ECO:0000259" key="8">
    <source>
        <dbReference type="Pfam" id="PF01979"/>
    </source>
</evidence>
<dbReference type="PANTHER" id="PTHR11113">
    <property type="entry name" value="N-ACETYLGLUCOSAMINE-6-PHOSPHATE DEACETYLASE"/>
    <property type="match status" value="1"/>
</dbReference>
<dbReference type="EC" id="3.5.1.25" evidence="9"/>
<reference evidence="9 10" key="1">
    <citation type="submission" date="2018-11" db="EMBL/GenBank/DDBJ databases">
        <authorList>
            <person name="Zhou Z."/>
            <person name="Wang G."/>
        </authorList>
    </citation>
    <scope>NUCLEOTIDE SEQUENCE [LARGE SCALE GENOMIC DNA]</scope>
    <source>
        <strain evidence="9 10">KCTC52004</strain>
    </source>
</reference>
<feature type="binding site" evidence="7">
    <location>
        <position position="220"/>
    </location>
    <ligand>
        <name>Zn(2+)</name>
        <dbReference type="ChEBI" id="CHEBI:29105"/>
    </ligand>
</feature>
<evidence type="ECO:0000256" key="4">
    <source>
        <dbReference type="ARBA" id="ARBA00023277"/>
    </source>
</evidence>
<feature type="binding site" evidence="7">
    <location>
        <position position="199"/>
    </location>
    <ligand>
        <name>Zn(2+)</name>
        <dbReference type="ChEBI" id="CHEBI:29105"/>
    </ligand>
</feature>
<dbReference type="FunFam" id="3.20.20.140:FF:000004">
    <property type="entry name" value="N-acetylglucosamine-6-phosphate deacetylase"/>
    <property type="match status" value="1"/>
</dbReference>
<feature type="domain" description="Amidohydrolase-related" evidence="8">
    <location>
        <begin position="54"/>
        <end position="391"/>
    </location>
</feature>
<dbReference type="Proteomes" id="UP000271925">
    <property type="component" value="Unassembled WGS sequence"/>
</dbReference>
<feature type="active site" description="Proton donor/acceptor" evidence="6">
    <location>
        <position position="282"/>
    </location>
</feature>
<dbReference type="NCBIfam" id="TIGR00221">
    <property type="entry name" value="nagA"/>
    <property type="match status" value="1"/>
</dbReference>
<dbReference type="PIRSF" id="PIRSF038994">
    <property type="entry name" value="NagA"/>
    <property type="match status" value="1"/>
</dbReference>
<dbReference type="InterPro" id="IPR003764">
    <property type="entry name" value="GlcNAc_6-P_deAcase"/>
</dbReference>
<dbReference type="EMBL" id="RQJO01000010">
    <property type="protein sequence ID" value="RRB01090.1"/>
    <property type="molecule type" value="Genomic_DNA"/>
</dbReference>
<dbReference type="AlphaFoldDB" id="A0A3P1BIZ7"/>
<dbReference type="SUPFAM" id="SSF51556">
    <property type="entry name" value="Metallo-dependent hydrolases"/>
    <property type="match status" value="1"/>
</dbReference>
<evidence type="ECO:0000256" key="2">
    <source>
        <dbReference type="ARBA" id="ARBA00022723"/>
    </source>
</evidence>
<comment type="cofactor">
    <cofactor evidence="7">
        <name>a divalent metal cation</name>
        <dbReference type="ChEBI" id="CHEBI:60240"/>
    </cofactor>
    <text evidence="7">Binds 1 divalent metal cation per subunit.</text>
</comment>
<dbReference type="Pfam" id="PF01979">
    <property type="entry name" value="Amidohydro_1"/>
    <property type="match status" value="1"/>
</dbReference>
<evidence type="ECO:0000313" key="10">
    <source>
        <dbReference type="Proteomes" id="UP000271925"/>
    </source>
</evidence>
<evidence type="ECO:0000256" key="7">
    <source>
        <dbReference type="PIRSR" id="PIRSR038994-3"/>
    </source>
</evidence>
<dbReference type="Gene3D" id="3.20.20.140">
    <property type="entry name" value="Metal-dependent hydrolases"/>
    <property type="match status" value="1"/>
</dbReference>
<accession>A0A3P1BIZ7</accession>
<dbReference type="GO" id="GO:0006046">
    <property type="term" value="P:N-acetylglucosamine catabolic process"/>
    <property type="evidence" value="ECO:0007669"/>
    <property type="project" value="TreeGrafter"/>
</dbReference>
<keyword evidence="3 5" id="KW-0378">Hydrolase</keyword>